<dbReference type="PROSITE" id="PS51257">
    <property type="entry name" value="PROKAR_LIPOPROTEIN"/>
    <property type="match status" value="1"/>
</dbReference>
<evidence type="ECO:0000313" key="8">
    <source>
        <dbReference type="EMBL" id="QDH79417.1"/>
    </source>
</evidence>
<evidence type="ECO:0000259" key="7">
    <source>
        <dbReference type="Pfam" id="PF14322"/>
    </source>
</evidence>
<sequence length="593" mass="67339">MKRLYITIACLAGLLSGCNDEFMDRYPLDQITDENFWKTAQDLELYCNSFYPEYITGFGTDWGTSTVAPYGYNEAIAYGDVISDNAAPETYSKVAADQYNGYVGGGSGSSGWSWGNIRQLNYFLDNYQRGDVAEDVRNVYLGEVLFFKAWDYFKKVKTFGDVPWITHALETNSPELYAPRDPREVVMDSVMHILNQAIEFLPAKGEEKTDRLNKDVALHLKSRIGLYEGTYRKYHPEIGLDGTAFLSASVEAAEQLMAGSYSLYSTGNASTDYNDLFATYSYDGNPEVILWREYSADLTYGVAFSRYYAQNLRHRHGATRNLVDEYLCEDGLPISQSPLFMGKDSIQTEMMNRDPRLPQTVANFGTYNLQEGVQGANNAPLPNIPGLSGNKCPTGYRVAKWFLNDPADWDRVTNGMQAALVFRYAEVLLNYAEAKYELGEMDQAVLDNSVNLIRARVNMPPMVLGDIPADPELDGNYATYCDYVPDAVLREIRRERRVELAFESFRWDDLMRWKAGKFLEIPVEGIKFVQEQFPGVIVDKDVFLSEEGYILPYYQTLPDGRAFDEEKQYLFPIPIEDLVLNSNLEQNPGWESN</sequence>
<evidence type="ECO:0000256" key="5">
    <source>
        <dbReference type="ARBA" id="ARBA00023237"/>
    </source>
</evidence>
<comment type="subcellular location">
    <subcellularLocation>
        <location evidence="1">Cell outer membrane</location>
    </subcellularLocation>
</comment>
<dbReference type="Pfam" id="PF07980">
    <property type="entry name" value="SusD_RagB"/>
    <property type="match status" value="1"/>
</dbReference>
<feature type="domain" description="RagB/SusD" evidence="6">
    <location>
        <begin position="287"/>
        <end position="590"/>
    </location>
</feature>
<name>A0A514CHV9_9BACT</name>
<evidence type="ECO:0000256" key="2">
    <source>
        <dbReference type="ARBA" id="ARBA00006275"/>
    </source>
</evidence>
<keyword evidence="4" id="KW-0472">Membrane</keyword>
<organism evidence="8 9">
    <name type="scientific">Echinicola soli</name>
    <dbReference type="NCBI Taxonomy" id="2591634"/>
    <lineage>
        <taxon>Bacteria</taxon>
        <taxon>Pseudomonadati</taxon>
        <taxon>Bacteroidota</taxon>
        <taxon>Cytophagia</taxon>
        <taxon>Cytophagales</taxon>
        <taxon>Cyclobacteriaceae</taxon>
        <taxon>Echinicola</taxon>
    </lineage>
</organism>
<evidence type="ECO:0000256" key="4">
    <source>
        <dbReference type="ARBA" id="ARBA00023136"/>
    </source>
</evidence>
<evidence type="ECO:0000259" key="6">
    <source>
        <dbReference type="Pfam" id="PF07980"/>
    </source>
</evidence>
<keyword evidence="9" id="KW-1185">Reference proteome</keyword>
<dbReference type="SUPFAM" id="SSF48452">
    <property type="entry name" value="TPR-like"/>
    <property type="match status" value="1"/>
</dbReference>
<dbReference type="InterPro" id="IPR033985">
    <property type="entry name" value="SusD-like_N"/>
</dbReference>
<comment type="similarity">
    <text evidence="2">Belongs to the SusD family.</text>
</comment>
<dbReference type="Pfam" id="PF14322">
    <property type="entry name" value="SusD-like_3"/>
    <property type="match status" value="1"/>
</dbReference>
<gene>
    <name evidence="8" type="ORF">FKX85_10375</name>
</gene>
<dbReference type="EMBL" id="CP041253">
    <property type="protein sequence ID" value="QDH79417.1"/>
    <property type="molecule type" value="Genomic_DNA"/>
</dbReference>
<reference evidence="8 9" key="1">
    <citation type="submission" date="2019-06" db="EMBL/GenBank/DDBJ databases">
        <title>Echinicola alkalisoli sp. nov. isolated from saline soil.</title>
        <authorList>
            <person name="Sun J.-Q."/>
            <person name="Xu L."/>
        </authorList>
    </citation>
    <scope>NUCLEOTIDE SEQUENCE [LARGE SCALE GENOMIC DNA]</scope>
    <source>
        <strain evidence="8 9">LN3S3</strain>
    </source>
</reference>
<dbReference type="InterPro" id="IPR011990">
    <property type="entry name" value="TPR-like_helical_dom_sf"/>
</dbReference>
<dbReference type="Proteomes" id="UP000316614">
    <property type="component" value="Chromosome"/>
</dbReference>
<dbReference type="GO" id="GO:0009279">
    <property type="term" value="C:cell outer membrane"/>
    <property type="evidence" value="ECO:0007669"/>
    <property type="project" value="UniProtKB-SubCell"/>
</dbReference>
<dbReference type="InterPro" id="IPR012944">
    <property type="entry name" value="SusD_RagB_dom"/>
</dbReference>
<dbReference type="KEGG" id="echi:FKX85_10375"/>
<dbReference type="RefSeq" id="WP_141614661.1">
    <property type="nucleotide sequence ID" value="NZ_CP041253.1"/>
</dbReference>
<evidence type="ECO:0000313" key="9">
    <source>
        <dbReference type="Proteomes" id="UP000316614"/>
    </source>
</evidence>
<dbReference type="AlphaFoldDB" id="A0A514CHV9"/>
<dbReference type="Gene3D" id="1.25.40.390">
    <property type="match status" value="1"/>
</dbReference>
<accession>A0A514CHV9</accession>
<keyword evidence="5" id="KW-0998">Cell outer membrane</keyword>
<dbReference type="OrthoDB" id="5694214at2"/>
<evidence type="ECO:0000256" key="1">
    <source>
        <dbReference type="ARBA" id="ARBA00004442"/>
    </source>
</evidence>
<proteinExistence type="inferred from homology"/>
<feature type="domain" description="SusD-like N-terminal" evidence="7">
    <location>
        <begin position="79"/>
        <end position="226"/>
    </location>
</feature>
<keyword evidence="3" id="KW-0732">Signal</keyword>
<evidence type="ECO:0000256" key="3">
    <source>
        <dbReference type="ARBA" id="ARBA00022729"/>
    </source>
</evidence>
<protein>
    <submittedName>
        <fullName evidence="8">RagB/SusD family nutrient uptake outer membrane protein</fullName>
    </submittedName>
</protein>